<evidence type="ECO:0000313" key="2">
    <source>
        <dbReference type="Proteomes" id="UP000309997"/>
    </source>
</evidence>
<gene>
    <name evidence="1" type="ORF">D5086_032526</name>
</gene>
<organism evidence="1 2">
    <name type="scientific">Populus alba</name>
    <name type="common">White poplar</name>
    <dbReference type="NCBI Taxonomy" id="43335"/>
    <lineage>
        <taxon>Eukaryota</taxon>
        <taxon>Viridiplantae</taxon>
        <taxon>Streptophyta</taxon>
        <taxon>Embryophyta</taxon>
        <taxon>Tracheophyta</taxon>
        <taxon>Spermatophyta</taxon>
        <taxon>Magnoliopsida</taxon>
        <taxon>eudicotyledons</taxon>
        <taxon>Gunneridae</taxon>
        <taxon>Pentapetalae</taxon>
        <taxon>rosids</taxon>
        <taxon>fabids</taxon>
        <taxon>Malpighiales</taxon>
        <taxon>Salicaceae</taxon>
        <taxon>Saliceae</taxon>
        <taxon>Populus</taxon>
    </lineage>
</organism>
<sequence length="216" mass="23812">MEVDEVEDVMTTEKMAEIPIKVLCAGMSVANSSLTEFAIGSAEGYAEYVKFDINKLQKNIINDRSVTSASLRSAFSLVFQHRMRLQMPAFSSHRSQKTIGKVTHMEMLEELIFSRIKGENILHEFEGCLVEIDEASERNCGTEEDDPASKKSVLASMIPNGFCAAEVPSDPTQSFSALYEITNASIQLSQVTEDNCVGPLLGGSKSLKLVDVTYKR</sequence>
<dbReference type="Proteomes" id="UP000309997">
    <property type="component" value="Unassembled WGS sequence"/>
</dbReference>
<keyword evidence="2" id="KW-1185">Reference proteome</keyword>
<name>A0ACC4AMD2_POPAL</name>
<accession>A0ACC4AMD2</accession>
<dbReference type="EMBL" id="RCHU02000018">
    <property type="protein sequence ID" value="KAL3567111.1"/>
    <property type="molecule type" value="Genomic_DNA"/>
</dbReference>
<protein>
    <submittedName>
        <fullName evidence="1">Uncharacterized protein</fullName>
    </submittedName>
</protein>
<proteinExistence type="predicted"/>
<evidence type="ECO:0000313" key="1">
    <source>
        <dbReference type="EMBL" id="KAL3567111.1"/>
    </source>
</evidence>
<comment type="caution">
    <text evidence="1">The sequence shown here is derived from an EMBL/GenBank/DDBJ whole genome shotgun (WGS) entry which is preliminary data.</text>
</comment>
<reference evidence="1 2" key="1">
    <citation type="journal article" date="2024" name="Plant Biotechnol. J.">
        <title>Genome and CRISPR/Cas9 system of a widespread forest tree (Populus alba) in the world.</title>
        <authorList>
            <person name="Liu Y.J."/>
            <person name="Jiang P.F."/>
            <person name="Han X.M."/>
            <person name="Li X.Y."/>
            <person name="Wang H.M."/>
            <person name="Wang Y.J."/>
            <person name="Wang X.X."/>
            <person name="Zeng Q.Y."/>
        </authorList>
    </citation>
    <scope>NUCLEOTIDE SEQUENCE [LARGE SCALE GENOMIC DNA]</scope>
    <source>
        <strain evidence="2">cv. PAL-ZL1</strain>
    </source>
</reference>